<evidence type="ECO:0000313" key="2">
    <source>
        <dbReference type="EMBL" id="RFS43625.1"/>
    </source>
</evidence>
<organism evidence="2 3">
    <name type="scientific">Micromonospora craniellae</name>
    <dbReference type="NCBI Taxonomy" id="2294034"/>
    <lineage>
        <taxon>Bacteria</taxon>
        <taxon>Bacillati</taxon>
        <taxon>Actinomycetota</taxon>
        <taxon>Actinomycetes</taxon>
        <taxon>Micromonosporales</taxon>
        <taxon>Micromonosporaceae</taxon>
        <taxon>Micromonospora</taxon>
    </lineage>
</organism>
<protein>
    <recommendedName>
        <fullName evidence="4">Adenylate kinase</fullName>
    </recommendedName>
</protein>
<dbReference type="EMBL" id="QVFU01000051">
    <property type="protein sequence ID" value="RFS43625.1"/>
    <property type="molecule type" value="Genomic_DNA"/>
</dbReference>
<sequence length="214" mass="23343">MGDAADLGIFRLREFAYRCRGEGRFDPGVFDTDDPLGWYRDSTVELLLTAAFAHGAYTERGLVLLENLPGNADQLQMIVKIAALSESAVGVIELVADDLTVETRSRQRRVCPTCEADPQGDPHRPAVGSETSPGHCRRCHTRLIPRRSDDPAILSARLRRYRDRIPGIRACAKDEGLPYRRVDATRGADACSEAVVAAVRSLGTPVGVTKSPSV</sequence>
<keyword evidence="3" id="KW-1185">Reference proteome</keyword>
<feature type="region of interest" description="Disordered" evidence="1">
    <location>
        <begin position="112"/>
        <end position="136"/>
    </location>
</feature>
<gene>
    <name evidence="2" type="ORF">D0Q02_26790</name>
</gene>
<proteinExistence type="predicted"/>
<comment type="caution">
    <text evidence="2">The sequence shown here is derived from an EMBL/GenBank/DDBJ whole genome shotgun (WGS) entry which is preliminary data.</text>
</comment>
<dbReference type="Proteomes" id="UP000262621">
    <property type="component" value="Unassembled WGS sequence"/>
</dbReference>
<evidence type="ECO:0008006" key="4">
    <source>
        <dbReference type="Google" id="ProtNLM"/>
    </source>
</evidence>
<accession>A0A372FS84</accession>
<dbReference type="AlphaFoldDB" id="A0A372FS84"/>
<name>A0A372FS84_9ACTN</name>
<reference evidence="2 3" key="1">
    <citation type="submission" date="2018-08" db="EMBL/GenBank/DDBJ databases">
        <title>Verrucosispora craniellae sp. nov., isolated from a marine sponge in the South China Sea.</title>
        <authorList>
            <person name="Li L."/>
            <person name="Lin H.W."/>
        </authorList>
    </citation>
    <scope>NUCLEOTIDE SEQUENCE [LARGE SCALE GENOMIC DNA]</scope>
    <source>
        <strain evidence="2 3">LHW63014</strain>
    </source>
</reference>
<dbReference type="Gene3D" id="3.40.50.300">
    <property type="entry name" value="P-loop containing nucleotide triphosphate hydrolases"/>
    <property type="match status" value="1"/>
</dbReference>
<evidence type="ECO:0000313" key="3">
    <source>
        <dbReference type="Proteomes" id="UP000262621"/>
    </source>
</evidence>
<evidence type="ECO:0000256" key="1">
    <source>
        <dbReference type="SAM" id="MobiDB-lite"/>
    </source>
</evidence>
<dbReference type="InterPro" id="IPR027417">
    <property type="entry name" value="P-loop_NTPase"/>
</dbReference>